<dbReference type="EMBL" id="BGZK01000151">
    <property type="protein sequence ID" value="GBP23554.1"/>
    <property type="molecule type" value="Genomic_DNA"/>
</dbReference>
<feature type="compositionally biased region" description="Polar residues" evidence="1">
    <location>
        <begin position="61"/>
        <end position="79"/>
    </location>
</feature>
<evidence type="ECO:0000313" key="2">
    <source>
        <dbReference type="EMBL" id="GBP23554.1"/>
    </source>
</evidence>
<dbReference type="Proteomes" id="UP000299102">
    <property type="component" value="Unassembled WGS sequence"/>
</dbReference>
<gene>
    <name evidence="2" type="ORF">EVAR_12837_1</name>
</gene>
<feature type="region of interest" description="Disordered" evidence="1">
    <location>
        <begin position="61"/>
        <end position="118"/>
    </location>
</feature>
<dbReference type="AlphaFoldDB" id="A0A4C1UC97"/>
<evidence type="ECO:0000256" key="1">
    <source>
        <dbReference type="SAM" id="MobiDB-lite"/>
    </source>
</evidence>
<sequence>MDQDECVRGGRRGFPRNQRPRRANSPCGPRTRSRWRGRKPRIDEAGSVLTPYKLFISLRGSRSTLAPPSASGRPSSEITYSEKSHPALTPEVGRKNFPEAATPRRPARSRPKIIDMEN</sequence>
<organism evidence="2 3">
    <name type="scientific">Eumeta variegata</name>
    <name type="common">Bagworm moth</name>
    <name type="synonym">Eumeta japonica</name>
    <dbReference type="NCBI Taxonomy" id="151549"/>
    <lineage>
        <taxon>Eukaryota</taxon>
        <taxon>Metazoa</taxon>
        <taxon>Ecdysozoa</taxon>
        <taxon>Arthropoda</taxon>
        <taxon>Hexapoda</taxon>
        <taxon>Insecta</taxon>
        <taxon>Pterygota</taxon>
        <taxon>Neoptera</taxon>
        <taxon>Endopterygota</taxon>
        <taxon>Lepidoptera</taxon>
        <taxon>Glossata</taxon>
        <taxon>Ditrysia</taxon>
        <taxon>Tineoidea</taxon>
        <taxon>Psychidae</taxon>
        <taxon>Oiketicinae</taxon>
        <taxon>Eumeta</taxon>
    </lineage>
</organism>
<protein>
    <submittedName>
        <fullName evidence="2">Uncharacterized protein</fullName>
    </submittedName>
</protein>
<comment type="caution">
    <text evidence="2">The sequence shown here is derived from an EMBL/GenBank/DDBJ whole genome shotgun (WGS) entry which is preliminary data.</text>
</comment>
<feature type="region of interest" description="Disordered" evidence="1">
    <location>
        <begin position="1"/>
        <end position="42"/>
    </location>
</feature>
<accession>A0A4C1UC97</accession>
<proteinExistence type="predicted"/>
<evidence type="ECO:0000313" key="3">
    <source>
        <dbReference type="Proteomes" id="UP000299102"/>
    </source>
</evidence>
<reference evidence="2 3" key="1">
    <citation type="journal article" date="2019" name="Commun. Biol.">
        <title>The bagworm genome reveals a unique fibroin gene that provides high tensile strength.</title>
        <authorList>
            <person name="Kono N."/>
            <person name="Nakamura H."/>
            <person name="Ohtoshi R."/>
            <person name="Tomita M."/>
            <person name="Numata K."/>
            <person name="Arakawa K."/>
        </authorList>
    </citation>
    <scope>NUCLEOTIDE SEQUENCE [LARGE SCALE GENOMIC DNA]</scope>
</reference>
<keyword evidence="3" id="KW-1185">Reference proteome</keyword>
<name>A0A4C1UC97_EUMVA</name>
<feature type="compositionally biased region" description="Basic residues" evidence="1">
    <location>
        <begin position="9"/>
        <end position="22"/>
    </location>
</feature>